<dbReference type="Proteomes" id="UP000477722">
    <property type="component" value="Unassembled WGS sequence"/>
</dbReference>
<dbReference type="AlphaFoldDB" id="A0A6G4X8W7"/>
<proteinExistence type="predicted"/>
<dbReference type="EMBL" id="JAAKZZ010000650">
    <property type="protein sequence ID" value="NGO73194.1"/>
    <property type="molecule type" value="Genomic_DNA"/>
</dbReference>
<organism evidence="1 2">
    <name type="scientific">Streptomyces boncukensis</name>
    <dbReference type="NCBI Taxonomy" id="2711219"/>
    <lineage>
        <taxon>Bacteria</taxon>
        <taxon>Bacillati</taxon>
        <taxon>Actinomycetota</taxon>
        <taxon>Actinomycetes</taxon>
        <taxon>Kitasatosporales</taxon>
        <taxon>Streptomycetaceae</taxon>
        <taxon>Streptomyces</taxon>
    </lineage>
</organism>
<sequence length="72" mass="7577">MAAPIVVYPPAPGGGRKVTAHGETLGVAYGLVDVIEFLRRAGLDIATLDLYDEDLIDWRGGSPEVWGPRAGG</sequence>
<gene>
    <name evidence="1" type="ORF">G5C65_33670</name>
</gene>
<name>A0A6G4X8W7_9ACTN</name>
<comment type="caution">
    <text evidence="1">The sequence shown here is derived from an EMBL/GenBank/DDBJ whole genome shotgun (WGS) entry which is preliminary data.</text>
</comment>
<evidence type="ECO:0000313" key="1">
    <source>
        <dbReference type="EMBL" id="NGO73194.1"/>
    </source>
</evidence>
<protein>
    <submittedName>
        <fullName evidence="1">Uncharacterized protein</fullName>
    </submittedName>
</protein>
<accession>A0A6G4X8W7</accession>
<evidence type="ECO:0000313" key="2">
    <source>
        <dbReference type="Proteomes" id="UP000477722"/>
    </source>
</evidence>
<reference evidence="1 2" key="1">
    <citation type="submission" date="2020-02" db="EMBL/GenBank/DDBJ databases">
        <title>Whole-genome analyses of novel actinobacteria.</title>
        <authorList>
            <person name="Sahin N."/>
            <person name="Tatar D."/>
        </authorList>
    </citation>
    <scope>NUCLEOTIDE SEQUENCE [LARGE SCALE GENOMIC DNA]</scope>
    <source>
        <strain evidence="1 2">SB3404</strain>
    </source>
</reference>
<dbReference type="RefSeq" id="WP_165302853.1">
    <property type="nucleotide sequence ID" value="NZ_JAAKZZ010000650.1"/>
</dbReference>
<keyword evidence="2" id="KW-1185">Reference proteome</keyword>